<gene>
    <name evidence="9" type="primary">TBX20</name>
    <name evidence="9" type="ORF">CDAR_434513</name>
</gene>
<dbReference type="Gene3D" id="2.60.40.820">
    <property type="entry name" value="Transcription factor, T-box"/>
    <property type="match status" value="1"/>
</dbReference>
<feature type="compositionally biased region" description="Low complexity" evidence="7">
    <location>
        <begin position="80"/>
        <end position="95"/>
    </location>
</feature>
<feature type="region of interest" description="Disordered" evidence="7">
    <location>
        <begin position="505"/>
        <end position="530"/>
    </location>
</feature>
<dbReference type="FunFam" id="2.60.40.820:FF:000008">
    <property type="entry name" value="T-box transcription factor TBX20"/>
    <property type="match status" value="1"/>
</dbReference>
<dbReference type="GO" id="GO:0001708">
    <property type="term" value="P:cell fate specification"/>
    <property type="evidence" value="ECO:0007669"/>
    <property type="project" value="TreeGrafter"/>
</dbReference>
<dbReference type="PROSITE" id="PS50252">
    <property type="entry name" value="TBOX_3"/>
    <property type="match status" value="1"/>
</dbReference>
<evidence type="ECO:0000313" key="10">
    <source>
        <dbReference type="Proteomes" id="UP001054837"/>
    </source>
</evidence>
<evidence type="ECO:0000256" key="3">
    <source>
        <dbReference type="ARBA" id="ARBA00023125"/>
    </source>
</evidence>
<dbReference type="EMBL" id="BPLQ01002967">
    <property type="protein sequence ID" value="GIX96796.1"/>
    <property type="molecule type" value="Genomic_DNA"/>
</dbReference>
<feature type="domain" description="T-box" evidence="8">
    <location>
        <begin position="150"/>
        <end position="336"/>
    </location>
</feature>
<keyword evidence="2" id="KW-0805">Transcription regulation</keyword>
<dbReference type="GO" id="GO:0045893">
    <property type="term" value="P:positive regulation of DNA-templated transcription"/>
    <property type="evidence" value="ECO:0007669"/>
    <property type="project" value="InterPro"/>
</dbReference>
<dbReference type="CDD" id="cd20193">
    <property type="entry name" value="T-box_TBX20-like"/>
    <property type="match status" value="1"/>
</dbReference>
<dbReference type="PRINTS" id="PR00937">
    <property type="entry name" value="TBOX"/>
</dbReference>
<dbReference type="SMART" id="SM00425">
    <property type="entry name" value="TBOX"/>
    <property type="match status" value="1"/>
</dbReference>
<feature type="compositionally biased region" description="Polar residues" evidence="7">
    <location>
        <begin position="7"/>
        <end position="19"/>
    </location>
</feature>
<dbReference type="InterPro" id="IPR036960">
    <property type="entry name" value="T-box_sf"/>
</dbReference>
<sequence>MLISEEAMQTENEESQSPHAVTKPQPCHRATDFSIEAIMALDAPRKHRRQQPSPDPPVSDFRTPPSSNGDLEARARPKQSDSSGVVSPRSSSVSSDLDETPSPRPSSSRPSSEAGDRDSPQPARPSHNPFAAGLKPRCNCDSLRGVDCVLENKDLWDKFHDLGTEMIITKSGRRMFPTLRVSFSSTEPHAKYWVYMDIVPVDNKRYRYAYHRSSWLVAGKADPPSPARLYLHPDSPHTGEQLKKQVVSFEKVKLTNNEMDKQGHIVLNSMHRYQPRIHLVKKPGNSSLTSPSELEDEEFRTYVFPETVFTAVTAYQNQLITKLKIDSNPFAKGFRDSSRLTELERCKKCGVESRTCICMYFVHLPLSYQNKLGMYRNYQFSSLDPSQLNMYNSSRETMESMMAEHTYSRTPLRPFLDMDREEYLFMRENIVSRQLPFGFPPWRVPSTGFLTGDPYPLLTSQPGGLPPHSFSLPRGVMPGQLMQHWTSSPSTLQYNLQLMNNFASSSGPSPVSAVRPLPSHPTALEGSPNHRYMPYMYSRREQTNGSDPGTSSPSMR</sequence>
<dbReference type="PANTHER" id="PTHR11267:SF190">
    <property type="entry name" value="T-BOX TRANSCRIPTION FACTOR TBX20"/>
    <property type="match status" value="1"/>
</dbReference>
<dbReference type="PROSITE" id="PS01283">
    <property type="entry name" value="TBOX_1"/>
    <property type="match status" value="1"/>
</dbReference>
<dbReference type="GO" id="GO:0007507">
    <property type="term" value="P:heart development"/>
    <property type="evidence" value="ECO:0007669"/>
    <property type="project" value="TreeGrafter"/>
</dbReference>
<feature type="region of interest" description="Disordered" evidence="7">
    <location>
        <begin position="1"/>
        <end position="136"/>
    </location>
</feature>
<dbReference type="Proteomes" id="UP001054837">
    <property type="component" value="Unassembled WGS sequence"/>
</dbReference>
<dbReference type="AlphaFoldDB" id="A0AAV4PI97"/>
<dbReference type="InterPro" id="IPR008967">
    <property type="entry name" value="p53-like_TF_DNA-bd_sf"/>
</dbReference>
<dbReference type="InterPro" id="IPR002070">
    <property type="entry name" value="TF_Brachyury"/>
</dbReference>
<dbReference type="PANTHER" id="PTHR11267">
    <property type="entry name" value="T-BOX PROTEIN-RELATED"/>
    <property type="match status" value="1"/>
</dbReference>
<reference evidence="9 10" key="1">
    <citation type="submission" date="2021-06" db="EMBL/GenBank/DDBJ databases">
        <title>Caerostris darwini draft genome.</title>
        <authorList>
            <person name="Kono N."/>
            <person name="Arakawa K."/>
        </authorList>
    </citation>
    <scope>NUCLEOTIDE SEQUENCE [LARGE SCALE GENOMIC DNA]</scope>
</reference>
<keyword evidence="3 6" id="KW-0238">DNA-binding</keyword>
<keyword evidence="10" id="KW-1185">Reference proteome</keyword>
<keyword evidence="5 6" id="KW-0539">Nucleus</keyword>
<evidence type="ECO:0000256" key="2">
    <source>
        <dbReference type="ARBA" id="ARBA00023015"/>
    </source>
</evidence>
<dbReference type="GO" id="GO:0000785">
    <property type="term" value="C:chromatin"/>
    <property type="evidence" value="ECO:0007669"/>
    <property type="project" value="TreeGrafter"/>
</dbReference>
<proteinExistence type="predicted"/>
<dbReference type="PRINTS" id="PR00938">
    <property type="entry name" value="BRACHYURY"/>
</dbReference>
<comment type="caution">
    <text evidence="9">The sequence shown here is derived from an EMBL/GenBank/DDBJ whole genome shotgun (WGS) entry which is preliminary data.</text>
</comment>
<comment type="subcellular location">
    <subcellularLocation>
        <location evidence="1 6">Nucleus</location>
    </subcellularLocation>
</comment>
<dbReference type="SUPFAM" id="SSF49417">
    <property type="entry name" value="p53-like transcription factors"/>
    <property type="match status" value="1"/>
</dbReference>
<evidence type="ECO:0000256" key="6">
    <source>
        <dbReference type="PROSITE-ProRule" id="PRU00201"/>
    </source>
</evidence>
<name>A0AAV4PI97_9ARAC</name>
<dbReference type="Pfam" id="PF00907">
    <property type="entry name" value="T-box"/>
    <property type="match status" value="1"/>
</dbReference>
<protein>
    <submittedName>
        <fullName evidence="9">T-box transcription factor TBX20</fullName>
    </submittedName>
</protein>
<dbReference type="InterPro" id="IPR018186">
    <property type="entry name" value="TF_T-box_CS"/>
</dbReference>
<comment type="caution">
    <text evidence="6">Lacks conserved residue(s) required for the propagation of feature annotation.</text>
</comment>
<feature type="compositionally biased region" description="Low complexity" evidence="7">
    <location>
        <begin position="505"/>
        <end position="514"/>
    </location>
</feature>
<evidence type="ECO:0000256" key="7">
    <source>
        <dbReference type="SAM" id="MobiDB-lite"/>
    </source>
</evidence>
<organism evidence="9 10">
    <name type="scientific">Caerostris darwini</name>
    <dbReference type="NCBI Taxonomy" id="1538125"/>
    <lineage>
        <taxon>Eukaryota</taxon>
        <taxon>Metazoa</taxon>
        <taxon>Ecdysozoa</taxon>
        <taxon>Arthropoda</taxon>
        <taxon>Chelicerata</taxon>
        <taxon>Arachnida</taxon>
        <taxon>Araneae</taxon>
        <taxon>Araneomorphae</taxon>
        <taxon>Entelegynae</taxon>
        <taxon>Araneoidea</taxon>
        <taxon>Araneidae</taxon>
        <taxon>Caerostris</taxon>
    </lineage>
</organism>
<dbReference type="InterPro" id="IPR001699">
    <property type="entry name" value="TF_T-box"/>
</dbReference>
<evidence type="ECO:0000313" key="9">
    <source>
        <dbReference type="EMBL" id="GIX96796.1"/>
    </source>
</evidence>
<dbReference type="GO" id="GO:0005634">
    <property type="term" value="C:nucleus"/>
    <property type="evidence" value="ECO:0007669"/>
    <property type="project" value="UniProtKB-SubCell"/>
</dbReference>
<evidence type="ECO:0000256" key="1">
    <source>
        <dbReference type="ARBA" id="ARBA00004123"/>
    </source>
</evidence>
<dbReference type="InterPro" id="IPR046360">
    <property type="entry name" value="T-box_DNA-bd"/>
</dbReference>
<dbReference type="GO" id="GO:0000978">
    <property type="term" value="F:RNA polymerase II cis-regulatory region sequence-specific DNA binding"/>
    <property type="evidence" value="ECO:0007669"/>
    <property type="project" value="InterPro"/>
</dbReference>
<accession>A0AAV4PI97</accession>
<evidence type="ECO:0000256" key="5">
    <source>
        <dbReference type="ARBA" id="ARBA00023242"/>
    </source>
</evidence>
<dbReference type="GO" id="GO:0000981">
    <property type="term" value="F:DNA-binding transcription factor activity, RNA polymerase II-specific"/>
    <property type="evidence" value="ECO:0007669"/>
    <property type="project" value="TreeGrafter"/>
</dbReference>
<evidence type="ECO:0000256" key="4">
    <source>
        <dbReference type="ARBA" id="ARBA00023163"/>
    </source>
</evidence>
<evidence type="ECO:0000259" key="8">
    <source>
        <dbReference type="PROSITE" id="PS50252"/>
    </source>
</evidence>
<keyword evidence="4" id="KW-0804">Transcription</keyword>